<dbReference type="SUPFAM" id="SSF47413">
    <property type="entry name" value="lambda repressor-like DNA-binding domains"/>
    <property type="match status" value="1"/>
</dbReference>
<organism evidence="12 13">
    <name type="scientific">Paramuricea clavata</name>
    <name type="common">Red gorgonian</name>
    <name type="synonym">Violescent sea-whip</name>
    <dbReference type="NCBI Taxonomy" id="317549"/>
    <lineage>
        <taxon>Eukaryota</taxon>
        <taxon>Metazoa</taxon>
        <taxon>Cnidaria</taxon>
        <taxon>Anthozoa</taxon>
        <taxon>Octocorallia</taxon>
        <taxon>Malacalcyonacea</taxon>
        <taxon>Plexauridae</taxon>
        <taxon>Paramuricea</taxon>
    </lineage>
</organism>
<evidence type="ECO:0000256" key="11">
    <source>
        <dbReference type="SAM" id="MobiDB-lite"/>
    </source>
</evidence>
<evidence type="ECO:0000256" key="1">
    <source>
        <dbReference type="ARBA" id="ARBA00004123"/>
    </source>
</evidence>
<dbReference type="OrthoDB" id="10068888at2759"/>
<reference evidence="12" key="1">
    <citation type="submission" date="2020-04" db="EMBL/GenBank/DDBJ databases">
        <authorList>
            <person name="Alioto T."/>
            <person name="Alioto T."/>
            <person name="Gomez Garrido J."/>
        </authorList>
    </citation>
    <scope>NUCLEOTIDE SEQUENCE</scope>
    <source>
        <strain evidence="12">A484AB</strain>
    </source>
</reference>
<protein>
    <recommendedName>
        <fullName evidence="10">One cut domain family member</fullName>
    </recommendedName>
</protein>
<sequence>MMASPVCIKLHNIKMVKIKYEGKLYEVATSSFDNLLSDFQKHKPEVKQLLYARPLVAEDFENLTEESVVYASGDTMSITEGSLQENSETFYTGLPQLEYRNTSVNQNGHCMAGMATTLLQPDASKLRSDLSMVDSFCSPPSVFIEAPPETDPIDTVDVARRVREVLERHKISQTLFSKYVIKRSQGTTSDLLRCPKQWERMSEEGRVPYRRMKAWLEGDLQHNLQVLLRIKQGLDIPALPPKCNRTKFTDEQKEALESFLSQNPRLTHDTLEQFAHEQNLTISAVRNWVNNRKQRMKRGSSTGFEESPGKYPRSDGSDDLDDGGFQTRPQDFESSGFHAVETEGVPTMVNSAPYEQGRVPQTSQTVGTEFEATRVTTEFDESSFNGVGSTSVADVSAMTTPLKQENDGKKQCEYDSSTNVTVECLGTD</sequence>
<evidence type="ECO:0000256" key="7">
    <source>
        <dbReference type="ARBA" id="ARBA00023242"/>
    </source>
</evidence>
<dbReference type="SMART" id="SM01109">
    <property type="entry name" value="CUT"/>
    <property type="match status" value="1"/>
</dbReference>
<dbReference type="Gene3D" id="1.10.260.40">
    <property type="entry name" value="lambda repressor-like DNA-binding domains"/>
    <property type="match status" value="1"/>
</dbReference>
<comment type="similarity">
    <text evidence="2 10">Belongs to the CUT homeobox family.</text>
</comment>
<dbReference type="AlphaFoldDB" id="A0A7D9DYU6"/>
<keyword evidence="7 8" id="KW-0539">Nucleus</keyword>
<evidence type="ECO:0000256" key="8">
    <source>
        <dbReference type="PROSITE-ProRule" id="PRU00108"/>
    </source>
</evidence>
<dbReference type="EMBL" id="CACRXK020003156">
    <property type="protein sequence ID" value="CAB3997661.1"/>
    <property type="molecule type" value="Genomic_DNA"/>
</dbReference>
<dbReference type="Pfam" id="PF00046">
    <property type="entry name" value="Homeodomain"/>
    <property type="match status" value="1"/>
</dbReference>
<evidence type="ECO:0000256" key="9">
    <source>
        <dbReference type="RuleBase" id="RU000682"/>
    </source>
</evidence>
<proteinExistence type="inferred from homology"/>
<comment type="subcellular location">
    <subcellularLocation>
        <location evidence="1 8 9">Nucleus</location>
    </subcellularLocation>
</comment>
<dbReference type="CDD" id="cd00086">
    <property type="entry name" value="homeodomain"/>
    <property type="match status" value="1"/>
</dbReference>
<evidence type="ECO:0000256" key="5">
    <source>
        <dbReference type="ARBA" id="ARBA00023155"/>
    </source>
</evidence>
<dbReference type="GO" id="GO:0005634">
    <property type="term" value="C:nucleus"/>
    <property type="evidence" value="ECO:0007669"/>
    <property type="project" value="UniProtKB-SubCell"/>
</dbReference>
<evidence type="ECO:0000313" key="12">
    <source>
        <dbReference type="EMBL" id="CAB3997661.1"/>
    </source>
</evidence>
<dbReference type="InterPro" id="IPR003350">
    <property type="entry name" value="CUT_dom"/>
</dbReference>
<dbReference type="GO" id="GO:0000978">
    <property type="term" value="F:RNA polymerase II cis-regulatory region sequence-specific DNA binding"/>
    <property type="evidence" value="ECO:0007669"/>
    <property type="project" value="TreeGrafter"/>
</dbReference>
<dbReference type="PANTHER" id="PTHR14057">
    <property type="entry name" value="TRANSCRIPTION FACTOR ONECUT"/>
    <property type="match status" value="1"/>
</dbReference>
<dbReference type="Proteomes" id="UP001152795">
    <property type="component" value="Unassembled WGS sequence"/>
</dbReference>
<dbReference type="InterPro" id="IPR051649">
    <property type="entry name" value="CUT_Homeobox"/>
</dbReference>
<evidence type="ECO:0000256" key="6">
    <source>
        <dbReference type="ARBA" id="ARBA00023163"/>
    </source>
</evidence>
<keyword evidence="13" id="KW-1185">Reference proteome</keyword>
<dbReference type="InterPro" id="IPR009057">
    <property type="entry name" value="Homeodomain-like_sf"/>
</dbReference>
<dbReference type="Gene3D" id="1.10.10.60">
    <property type="entry name" value="Homeodomain-like"/>
    <property type="match status" value="1"/>
</dbReference>
<dbReference type="SUPFAM" id="SSF46689">
    <property type="entry name" value="Homeodomain-like"/>
    <property type="match status" value="1"/>
</dbReference>
<comment type="caution">
    <text evidence="12">The sequence shown here is derived from an EMBL/GenBank/DDBJ whole genome shotgun (WGS) entry which is preliminary data.</text>
</comment>
<dbReference type="PANTHER" id="PTHR14057:SF32">
    <property type="entry name" value="HOMEOBOX PROTEIN CEH-21-RELATED"/>
    <property type="match status" value="1"/>
</dbReference>
<keyword evidence="3 10" id="KW-0805">Transcription regulation</keyword>
<keyword evidence="4 8" id="KW-0238">DNA-binding</keyword>
<dbReference type="InterPro" id="IPR001356">
    <property type="entry name" value="HD"/>
</dbReference>
<evidence type="ECO:0000256" key="10">
    <source>
        <dbReference type="RuleBase" id="RU361129"/>
    </source>
</evidence>
<feature type="DNA-binding region" description="Homeobox" evidence="8">
    <location>
        <begin position="241"/>
        <end position="300"/>
    </location>
</feature>
<feature type="region of interest" description="Disordered" evidence="11">
    <location>
        <begin position="295"/>
        <end position="332"/>
    </location>
</feature>
<evidence type="ECO:0000256" key="4">
    <source>
        <dbReference type="ARBA" id="ARBA00023125"/>
    </source>
</evidence>
<dbReference type="SMART" id="SM00389">
    <property type="entry name" value="HOX"/>
    <property type="match status" value="1"/>
</dbReference>
<dbReference type="InterPro" id="IPR010982">
    <property type="entry name" value="Lambda_DNA-bd_dom_sf"/>
</dbReference>
<dbReference type="PROSITE" id="PS50071">
    <property type="entry name" value="HOMEOBOX_2"/>
    <property type="match status" value="1"/>
</dbReference>
<evidence type="ECO:0000313" key="13">
    <source>
        <dbReference type="Proteomes" id="UP001152795"/>
    </source>
</evidence>
<keyword evidence="5 8" id="KW-0371">Homeobox</keyword>
<dbReference type="GO" id="GO:0000981">
    <property type="term" value="F:DNA-binding transcription factor activity, RNA polymerase II-specific"/>
    <property type="evidence" value="ECO:0007669"/>
    <property type="project" value="TreeGrafter"/>
</dbReference>
<evidence type="ECO:0000256" key="2">
    <source>
        <dbReference type="ARBA" id="ARBA00008190"/>
    </source>
</evidence>
<evidence type="ECO:0000256" key="3">
    <source>
        <dbReference type="ARBA" id="ARBA00023015"/>
    </source>
</evidence>
<accession>A0A7D9DYU6</accession>
<name>A0A7D9DYU6_PARCT</name>
<gene>
    <name evidence="12" type="ORF">PACLA_8A057694</name>
</gene>
<dbReference type="Pfam" id="PF02376">
    <property type="entry name" value="CUT"/>
    <property type="match status" value="1"/>
</dbReference>
<dbReference type="PROSITE" id="PS51042">
    <property type="entry name" value="CUT"/>
    <property type="match status" value="1"/>
</dbReference>
<keyword evidence="6 10" id="KW-0804">Transcription</keyword>